<organism evidence="1 2">
    <name type="scientific">Pseudarthrobacter enclensis</name>
    <dbReference type="NCBI Taxonomy" id="993070"/>
    <lineage>
        <taxon>Bacteria</taxon>
        <taxon>Bacillati</taxon>
        <taxon>Actinomycetota</taxon>
        <taxon>Actinomycetes</taxon>
        <taxon>Micrococcales</taxon>
        <taxon>Micrococcaceae</taxon>
        <taxon>Pseudarthrobacter</taxon>
    </lineage>
</organism>
<evidence type="ECO:0000313" key="2">
    <source>
        <dbReference type="Proteomes" id="UP000053199"/>
    </source>
</evidence>
<sequence>MPTADTAGCSRPAWMPLKAMAGVVLAAVLGGCSVDVRDPTVPEPVQSPSVPATPTITPGHDAEAVAARDLPFSAGTVLAQGVPVGISDGLKEAPGWKQVKDNVAGESQYLKSDGCLVAAKVRGNQAALAAGDDRASTVALFKYLDPTILPEYLKTGTLRWGNDPEAPPRTVEVLALEPAVPQGGRATAVLARLFATAGSSVYVSVSCPDAATLASARADVAASLPLLPPSN</sequence>
<reference evidence="1 2" key="1">
    <citation type="journal article" date="2014" name="Arch. Microbiol.">
        <title>Arthrobacter enclensis sp. nov., isolated from sediment sample.</title>
        <authorList>
            <person name="Dastager S.G."/>
            <person name="Liu Q."/>
            <person name="Tang S.K."/>
            <person name="Krishnamurthi S."/>
            <person name="Lee J.C."/>
            <person name="Li W.J."/>
        </authorList>
    </citation>
    <scope>NUCLEOTIDE SEQUENCE [LARGE SCALE GENOMIC DNA]</scope>
    <source>
        <strain evidence="1 2">NIO-1008</strain>
    </source>
</reference>
<keyword evidence="2" id="KW-1185">Reference proteome</keyword>
<protein>
    <submittedName>
        <fullName evidence="1">Uncharacterized protein</fullName>
    </submittedName>
</protein>
<comment type="caution">
    <text evidence="1">The sequence shown here is derived from an EMBL/GenBank/DDBJ whole genome shotgun (WGS) entry which is preliminary data.</text>
</comment>
<gene>
    <name evidence="1" type="ORF">AS031_03385</name>
</gene>
<proteinExistence type="predicted"/>
<evidence type="ECO:0000313" key="1">
    <source>
        <dbReference type="EMBL" id="KSU79371.1"/>
    </source>
</evidence>
<dbReference type="AlphaFoldDB" id="A0A0V8IXC7"/>
<accession>A0A0V8IXC7</accession>
<dbReference type="EMBL" id="LNQM01000001">
    <property type="protein sequence ID" value="KSU79371.1"/>
    <property type="molecule type" value="Genomic_DNA"/>
</dbReference>
<dbReference type="Proteomes" id="UP000053199">
    <property type="component" value="Unassembled WGS sequence"/>
</dbReference>
<dbReference type="STRING" id="993070.AS031_03385"/>
<dbReference type="OrthoDB" id="4945937at2"/>
<name>A0A0V8IXC7_9MICC</name>